<dbReference type="EMBL" id="LT795054">
    <property type="protein sequence ID" value="SJX60804.1"/>
    <property type="molecule type" value="Genomic_DNA"/>
</dbReference>
<evidence type="ECO:0000259" key="14">
    <source>
        <dbReference type="Pfam" id="PF02463"/>
    </source>
</evidence>
<keyword evidence="8 12" id="KW-0175">Coiled coil</keyword>
<evidence type="ECO:0000256" key="12">
    <source>
        <dbReference type="SAM" id="Coils"/>
    </source>
</evidence>
<dbReference type="GO" id="GO:0003684">
    <property type="term" value="F:damaged DNA binding"/>
    <property type="evidence" value="ECO:0007669"/>
    <property type="project" value="TreeGrafter"/>
</dbReference>
<dbReference type="PANTHER" id="PTHR19306">
    <property type="entry name" value="STRUCTURAL MAINTENANCE OF CHROMOSOMES 5,6 SMC5, SMC6"/>
    <property type="match status" value="1"/>
</dbReference>
<keyword evidence="7" id="KW-0067">ATP-binding</keyword>
<evidence type="ECO:0000256" key="13">
    <source>
        <dbReference type="SAM" id="MobiDB-lite"/>
    </source>
</evidence>
<sequence length="1177" mass="133495">MALGKRSSQNGHRDSLVDEEDDAIDAISPKRMRTNRRVPLSNREDNDTPEQSQSQPQISRRAAKSQPIAQPDDDDDDGIVTPDEAEAAPEEEDEDDEDEDEEVDEDEEDEIDSDEDRAEEERRLAEADQGAAQSGIVEKIELRNFMCHANFSIDFGSKLNFVMGRNGSGKSTILTALMIAFGGKTSSTNRGSSLKDLVKKGEHSATITVTVRNQGSDAFKPEAYGSHIVIERRILAEGGGAWKMKSASGKVVATTKSELESFCDFANIQPDNPIHILTQDTARQFLGSSDPAEVYKFFLEGTQLSQLVREYDLIETHVRSMKSALALKSGALEQLEALAQQALQQWQKVRETRGYQDKIDALDREFVWVQVQDAEAQLQQAVEKTERIRTKLVKCDESLQQSTEALKKCEERIVQLEDENANFEGVFSPMQQQREELTRKNKDLAQQIKAFALQERELNDKVTDMNQSIERYEDQIREETAKLAKDGQSRRQQLEEERQTVQRQRQELQDEMVDKEEQQRELEAKIVEASSREEEAGQHLRRLRDEYSTNDSRLAQLRESSRNRLTAFGGPKVPALLQAINSESGWRSKPLGPLGTHVKLKDMRWQRVLESVIGNNLNAFFVSNHGDRVRLKRIMDRLGVYSPIVIGAETPFDYSSGEPHPEITTILRVLDCDNDIVKRQLILAVHIERAALVEKRADGDRLMRTQPHNVQACFSADMFSISGGQAGSLSAALQEHRGAPRLSQNVGDVIRSLENEQRRLDQEIAECTQRLRDHKQDKAGFERAKEACKRDLNNLRRRKDMLRQQQSRLDEQMQEAAPGNISALEDAKREVEAEKEVILQQFQDIQSQKTDIKDQRAPVLEEIKALEERMSQFEEGMGGLHERLKDAVAERVKQMNNRDHWKRKHVAIEAEVQASETEEAALEEDYQNVERAALQYCDKVETTRTMIQIEAEKKELQLLKKKAASEAGISLEQAAEELQKRQTALTEAKDEVKNMNEAERRLRSSLAVRYAKWNFFRRSIAVRAKSNFTRNLGTRGYEGTLKFNHKSEKLSLAVDTQAHDQSNRAGSAATQTQRAAQQHSNKGMSGGERSFATACLLLSLWQAMSSPIRCLDEFDIFMDQVNRRVALQMIINEAKATPHVQYIMITPQDMPDMRGEMDGVKMLVVNPPERNEGALAG</sequence>
<keyword evidence="10" id="KW-0234">DNA repair</keyword>
<proteinExistence type="inferred from homology"/>
<feature type="compositionally biased region" description="Basic and acidic residues" evidence="13">
    <location>
        <begin position="482"/>
        <end position="508"/>
    </location>
</feature>
<feature type="compositionally biased region" description="Acidic residues" evidence="13">
    <location>
        <begin position="71"/>
        <end position="118"/>
    </location>
</feature>
<keyword evidence="6" id="KW-0227">DNA damage</keyword>
<evidence type="ECO:0000256" key="3">
    <source>
        <dbReference type="ARBA" id="ARBA00006793"/>
    </source>
</evidence>
<comment type="similarity">
    <text evidence="3">Belongs to the SMC family. SMC6 subfamily.</text>
</comment>
<dbReference type="GO" id="GO:0005524">
    <property type="term" value="F:ATP binding"/>
    <property type="evidence" value="ECO:0007669"/>
    <property type="project" value="UniProtKB-KW"/>
</dbReference>
<feature type="region of interest" description="Disordered" evidence="13">
    <location>
        <begin position="482"/>
        <end position="520"/>
    </location>
</feature>
<keyword evidence="4" id="KW-0158">Chromosome</keyword>
<evidence type="ECO:0000256" key="11">
    <source>
        <dbReference type="ARBA" id="ARBA00023242"/>
    </source>
</evidence>
<evidence type="ECO:0000256" key="9">
    <source>
        <dbReference type="ARBA" id="ARBA00023172"/>
    </source>
</evidence>
<evidence type="ECO:0000256" key="10">
    <source>
        <dbReference type="ARBA" id="ARBA00023204"/>
    </source>
</evidence>
<feature type="compositionally biased region" description="Polar residues" evidence="13">
    <location>
        <begin position="1"/>
        <end position="10"/>
    </location>
</feature>
<evidence type="ECO:0000256" key="4">
    <source>
        <dbReference type="ARBA" id="ARBA00022454"/>
    </source>
</evidence>
<feature type="domain" description="RecF/RecN/SMC N-terminal" evidence="14">
    <location>
        <begin position="137"/>
        <end position="1148"/>
    </location>
</feature>
<dbReference type="GO" id="GO:0000724">
    <property type="term" value="P:double-strand break repair via homologous recombination"/>
    <property type="evidence" value="ECO:0007669"/>
    <property type="project" value="TreeGrafter"/>
</dbReference>
<protein>
    <submittedName>
        <fullName evidence="15">Related to DNA repair protein rad18</fullName>
    </submittedName>
</protein>
<dbReference type="Pfam" id="PF02463">
    <property type="entry name" value="SMC_N"/>
    <property type="match status" value="1"/>
</dbReference>
<feature type="compositionally biased region" description="Polar residues" evidence="13">
    <location>
        <begin position="49"/>
        <end position="58"/>
    </location>
</feature>
<evidence type="ECO:0000256" key="2">
    <source>
        <dbReference type="ARBA" id="ARBA00004286"/>
    </source>
</evidence>
<feature type="region of interest" description="Disordered" evidence="13">
    <location>
        <begin position="1"/>
        <end position="132"/>
    </location>
</feature>
<keyword evidence="9" id="KW-0233">DNA recombination</keyword>
<evidence type="ECO:0000256" key="7">
    <source>
        <dbReference type="ARBA" id="ARBA00022840"/>
    </source>
</evidence>
<comment type="subcellular location">
    <subcellularLocation>
        <location evidence="2">Chromosome</location>
    </subcellularLocation>
    <subcellularLocation>
        <location evidence="1">Nucleus</location>
    </subcellularLocation>
</comment>
<dbReference type="Proteomes" id="UP000239563">
    <property type="component" value="Chromosome I"/>
</dbReference>
<dbReference type="Gene3D" id="3.40.50.300">
    <property type="entry name" value="P-loop containing nucleotide triphosphate hydrolases"/>
    <property type="match status" value="2"/>
</dbReference>
<evidence type="ECO:0000313" key="15">
    <source>
        <dbReference type="EMBL" id="SJX60804.1"/>
    </source>
</evidence>
<evidence type="ECO:0000313" key="16">
    <source>
        <dbReference type="Proteomes" id="UP000239563"/>
    </source>
</evidence>
<dbReference type="GO" id="GO:0030915">
    <property type="term" value="C:Smc5-Smc6 complex"/>
    <property type="evidence" value="ECO:0007669"/>
    <property type="project" value="TreeGrafter"/>
</dbReference>
<feature type="compositionally biased region" description="Low complexity" evidence="13">
    <location>
        <begin position="1068"/>
        <end position="1078"/>
    </location>
</feature>
<reference evidence="15 16" key="1">
    <citation type="submission" date="2017-02" db="EMBL/GenBank/DDBJ databases">
        <authorList>
            <person name="Peterson S.W."/>
        </authorList>
    </citation>
    <scope>NUCLEOTIDE SEQUENCE [LARGE SCALE GENOMIC DNA]</scope>
    <source>
        <strain evidence="15 16">SRS1_H2-8</strain>
    </source>
</reference>
<evidence type="ECO:0000256" key="5">
    <source>
        <dbReference type="ARBA" id="ARBA00022741"/>
    </source>
</evidence>
<evidence type="ECO:0000256" key="8">
    <source>
        <dbReference type="ARBA" id="ARBA00023054"/>
    </source>
</evidence>
<feature type="coiled-coil region" evidence="12">
    <location>
        <begin position="905"/>
        <end position="1005"/>
    </location>
</feature>
<dbReference type="AlphaFoldDB" id="A0A2N8U6V4"/>
<keyword evidence="11" id="KW-0539">Nucleus</keyword>
<feature type="coiled-coil region" evidence="12">
    <location>
        <begin position="750"/>
        <end position="848"/>
    </location>
</feature>
<dbReference type="InterPro" id="IPR027417">
    <property type="entry name" value="P-loop_NTPase"/>
</dbReference>
<dbReference type="SUPFAM" id="SSF52540">
    <property type="entry name" value="P-loop containing nucleoside triphosphate hydrolases"/>
    <property type="match status" value="2"/>
</dbReference>
<dbReference type="PANTHER" id="PTHR19306:SF6">
    <property type="entry name" value="STRUCTURAL MAINTENANCE OF CHROMOSOMES PROTEIN 6"/>
    <property type="match status" value="1"/>
</dbReference>
<evidence type="ECO:0000256" key="1">
    <source>
        <dbReference type="ARBA" id="ARBA00004123"/>
    </source>
</evidence>
<dbReference type="InterPro" id="IPR003395">
    <property type="entry name" value="RecF/RecN/SMC_N"/>
</dbReference>
<evidence type="ECO:0000256" key="6">
    <source>
        <dbReference type="ARBA" id="ARBA00022763"/>
    </source>
</evidence>
<accession>A0A2N8U6V4</accession>
<keyword evidence="5" id="KW-0547">Nucleotide-binding</keyword>
<feature type="region of interest" description="Disordered" evidence="13">
    <location>
        <begin position="1056"/>
        <end position="1087"/>
    </location>
</feature>
<name>A0A2N8U6V4_9BASI</name>
<gene>
    <name evidence="15" type="ORF">SRS1_12030</name>
</gene>
<dbReference type="GO" id="GO:0035861">
    <property type="term" value="C:site of double-strand break"/>
    <property type="evidence" value="ECO:0007669"/>
    <property type="project" value="TreeGrafter"/>
</dbReference>
<organism evidence="15 16">
    <name type="scientific">Sporisorium reilianum f. sp. reilianum</name>
    <dbReference type="NCBI Taxonomy" id="72559"/>
    <lineage>
        <taxon>Eukaryota</taxon>
        <taxon>Fungi</taxon>
        <taxon>Dikarya</taxon>
        <taxon>Basidiomycota</taxon>
        <taxon>Ustilaginomycotina</taxon>
        <taxon>Ustilaginomycetes</taxon>
        <taxon>Ustilaginales</taxon>
        <taxon>Ustilaginaceae</taxon>
        <taxon>Sporisorium</taxon>
    </lineage>
</organism>
<dbReference type="GO" id="GO:0003697">
    <property type="term" value="F:single-stranded DNA binding"/>
    <property type="evidence" value="ECO:0007669"/>
    <property type="project" value="TreeGrafter"/>
</dbReference>
<dbReference type="GO" id="GO:0005634">
    <property type="term" value="C:nucleus"/>
    <property type="evidence" value="ECO:0007669"/>
    <property type="project" value="UniProtKB-SubCell"/>
</dbReference>